<dbReference type="RefSeq" id="WP_163285104.1">
    <property type="nucleotide sequence ID" value="NZ_JAAGVY010000014.1"/>
</dbReference>
<evidence type="ECO:0000256" key="3">
    <source>
        <dbReference type="ARBA" id="ARBA00022777"/>
    </source>
</evidence>
<keyword evidence="2" id="KW-0547">Nucleotide-binding</keyword>
<reference evidence="6 7" key="1">
    <citation type="submission" date="2020-02" db="EMBL/GenBank/DDBJ databases">
        <title>Out from the shadows clarifying the taxonomy of the family Cryomorphaceae and related taxa by utilizing the GTDB taxonomic framework.</title>
        <authorList>
            <person name="Bowman J.P."/>
        </authorList>
    </citation>
    <scope>NUCLEOTIDE SEQUENCE [LARGE SCALE GENOMIC DNA]</scope>
    <source>
        <strain evidence="6 7">QSSC 1-22</strain>
    </source>
</reference>
<dbReference type="PANTHER" id="PTHR12358">
    <property type="entry name" value="SPHINGOSINE KINASE"/>
    <property type="match status" value="1"/>
</dbReference>
<dbReference type="GO" id="GO:0005524">
    <property type="term" value="F:ATP binding"/>
    <property type="evidence" value="ECO:0007669"/>
    <property type="project" value="UniProtKB-KW"/>
</dbReference>
<sequence>MKIVAVLNPISGGNDKDDFIEYFKETSSFYGIETAIFETTGTNDLKKLAKFLKSDSFDLIMAVGGDGTFALAALASANGKTSVGIIPFGSANGMAKELGVNQDPNMAFDDLLKSRIARKMDMLCINHSVKSIHLADIGVNARVVKAFEEDENRGMLTYGKYFARELQNMERIEYSVEANGETISGHCVMIIIANGRKFGTGVSITEFGNPFDGVFEIVIVEEINLGTILKAGLSAIDQLYTPQNVSRIITTEKAVISFSNPQFLQADGEVIGEFDQLNVKMLAEEFLFQTHLGNPYISNDAKQGDSEID</sequence>
<dbReference type="PROSITE" id="PS50146">
    <property type="entry name" value="DAGK"/>
    <property type="match status" value="1"/>
</dbReference>
<dbReference type="GO" id="GO:0016301">
    <property type="term" value="F:kinase activity"/>
    <property type="evidence" value="ECO:0007669"/>
    <property type="project" value="UniProtKB-KW"/>
</dbReference>
<proteinExistence type="predicted"/>
<dbReference type="InterPro" id="IPR001206">
    <property type="entry name" value="Diacylglycerol_kinase_cat_dom"/>
</dbReference>
<keyword evidence="7" id="KW-1185">Reference proteome</keyword>
<dbReference type="SUPFAM" id="SSF111331">
    <property type="entry name" value="NAD kinase/diacylglycerol kinase-like"/>
    <property type="match status" value="1"/>
</dbReference>
<dbReference type="AlphaFoldDB" id="A0A7K3WPX5"/>
<evidence type="ECO:0000256" key="4">
    <source>
        <dbReference type="ARBA" id="ARBA00022840"/>
    </source>
</evidence>
<keyword evidence="1" id="KW-0808">Transferase</keyword>
<dbReference type="GO" id="GO:0005886">
    <property type="term" value="C:plasma membrane"/>
    <property type="evidence" value="ECO:0007669"/>
    <property type="project" value="TreeGrafter"/>
</dbReference>
<accession>A0A7K3WPX5</accession>
<dbReference type="InterPro" id="IPR016064">
    <property type="entry name" value="NAD/diacylglycerol_kinase_sf"/>
</dbReference>
<dbReference type="Pfam" id="PF00781">
    <property type="entry name" value="DAGK_cat"/>
    <property type="match status" value="1"/>
</dbReference>
<evidence type="ECO:0000256" key="1">
    <source>
        <dbReference type="ARBA" id="ARBA00022679"/>
    </source>
</evidence>
<dbReference type="Gene3D" id="2.60.200.40">
    <property type="match status" value="1"/>
</dbReference>
<evidence type="ECO:0000256" key="2">
    <source>
        <dbReference type="ARBA" id="ARBA00022741"/>
    </source>
</evidence>
<dbReference type="InterPro" id="IPR045540">
    <property type="entry name" value="YegS/DAGK_C"/>
</dbReference>
<dbReference type="SMART" id="SM00046">
    <property type="entry name" value="DAGKc"/>
    <property type="match status" value="1"/>
</dbReference>
<dbReference type="PANTHER" id="PTHR12358:SF106">
    <property type="entry name" value="LIPID KINASE YEGS"/>
    <property type="match status" value="1"/>
</dbReference>
<dbReference type="Proteomes" id="UP000486602">
    <property type="component" value="Unassembled WGS sequence"/>
</dbReference>
<evidence type="ECO:0000259" key="5">
    <source>
        <dbReference type="PROSITE" id="PS50146"/>
    </source>
</evidence>
<dbReference type="Gene3D" id="3.40.50.10330">
    <property type="entry name" value="Probable inorganic polyphosphate/atp-NAD kinase, domain 1"/>
    <property type="match status" value="1"/>
</dbReference>
<keyword evidence="3 6" id="KW-0418">Kinase</keyword>
<comment type="caution">
    <text evidence="6">The sequence shown here is derived from an EMBL/GenBank/DDBJ whole genome shotgun (WGS) entry which is preliminary data.</text>
</comment>
<dbReference type="InterPro" id="IPR050187">
    <property type="entry name" value="Lipid_Phosphate_FormReg"/>
</dbReference>
<name>A0A7K3WPX5_9FLAO</name>
<dbReference type="InterPro" id="IPR017438">
    <property type="entry name" value="ATP-NAD_kinase_N"/>
</dbReference>
<organism evidence="6 7">
    <name type="scientific">Cryomorpha ignava</name>
    <dbReference type="NCBI Taxonomy" id="101383"/>
    <lineage>
        <taxon>Bacteria</taxon>
        <taxon>Pseudomonadati</taxon>
        <taxon>Bacteroidota</taxon>
        <taxon>Flavobacteriia</taxon>
        <taxon>Flavobacteriales</taxon>
        <taxon>Cryomorphaceae</taxon>
        <taxon>Cryomorpha</taxon>
    </lineage>
</organism>
<gene>
    <name evidence="6" type="ORF">G3O08_09375</name>
</gene>
<feature type="domain" description="DAGKc" evidence="5">
    <location>
        <begin position="1"/>
        <end position="128"/>
    </location>
</feature>
<dbReference type="EMBL" id="JAAGVY010000014">
    <property type="protein sequence ID" value="NEN23709.1"/>
    <property type="molecule type" value="Genomic_DNA"/>
</dbReference>
<dbReference type="Pfam" id="PF19279">
    <property type="entry name" value="YegS_C"/>
    <property type="match status" value="1"/>
</dbReference>
<keyword evidence="4" id="KW-0067">ATP-binding</keyword>
<protein>
    <submittedName>
        <fullName evidence="6">Diacylglycerol kinase</fullName>
    </submittedName>
</protein>
<evidence type="ECO:0000313" key="7">
    <source>
        <dbReference type="Proteomes" id="UP000486602"/>
    </source>
</evidence>
<evidence type="ECO:0000313" key="6">
    <source>
        <dbReference type="EMBL" id="NEN23709.1"/>
    </source>
</evidence>